<accession>A0ABX2ZZF7</accession>
<organism evidence="1 2">
    <name type="scientific">Piscirickettsia litoralis</name>
    <dbReference type="NCBI Taxonomy" id="1891921"/>
    <lineage>
        <taxon>Bacteria</taxon>
        <taxon>Pseudomonadati</taxon>
        <taxon>Pseudomonadota</taxon>
        <taxon>Gammaproteobacteria</taxon>
        <taxon>Thiotrichales</taxon>
        <taxon>Piscirickettsiaceae</taxon>
        <taxon>Piscirickettsia</taxon>
    </lineage>
</organism>
<reference evidence="1 2" key="1">
    <citation type="submission" date="2016-08" db="EMBL/GenBank/DDBJ databases">
        <title>Draft genome sequence of Candidatus Piscirickettsia litoralis, from seawater.</title>
        <authorList>
            <person name="Wan X."/>
            <person name="Lee A.J."/>
            <person name="Hou S."/>
            <person name="Donachie S.P."/>
        </authorList>
    </citation>
    <scope>NUCLEOTIDE SEQUENCE [LARGE SCALE GENOMIC DNA]</scope>
    <source>
        <strain evidence="1 2">Y2</strain>
    </source>
</reference>
<proteinExistence type="predicted"/>
<dbReference type="RefSeq" id="WP_069311709.1">
    <property type="nucleotide sequence ID" value="NZ_MDTU01000001.1"/>
</dbReference>
<protein>
    <submittedName>
        <fullName evidence="1">Uncharacterized protein</fullName>
    </submittedName>
</protein>
<name>A0ABX2ZZF7_9GAMM</name>
<evidence type="ECO:0000313" key="1">
    <source>
        <dbReference type="EMBL" id="ODN41908.1"/>
    </source>
</evidence>
<dbReference type="Proteomes" id="UP000094329">
    <property type="component" value="Unassembled WGS sequence"/>
</dbReference>
<gene>
    <name evidence="1" type="ORF">BGC07_01685</name>
</gene>
<keyword evidence="2" id="KW-1185">Reference proteome</keyword>
<sequence length="118" mass="13674">MATPAHSTRNASFFLLTFSGYEQTQDLIPFHCFTACFALICEFSVPKVKTLVKVYLFESIKNNFITDLFLGTYCSGLNPHRKQVIDTSGYHLYLFEIREEKRSNPFSKHHWTLSALKQ</sequence>
<dbReference type="EMBL" id="MDTU01000001">
    <property type="protein sequence ID" value="ODN41908.1"/>
    <property type="molecule type" value="Genomic_DNA"/>
</dbReference>
<comment type="caution">
    <text evidence="1">The sequence shown here is derived from an EMBL/GenBank/DDBJ whole genome shotgun (WGS) entry which is preliminary data.</text>
</comment>
<evidence type="ECO:0000313" key="2">
    <source>
        <dbReference type="Proteomes" id="UP000094329"/>
    </source>
</evidence>